<comment type="subcellular location">
    <subcellularLocation>
        <location evidence="1">Virion</location>
    </subcellularLocation>
</comment>
<evidence type="ECO:0000259" key="7">
    <source>
        <dbReference type="PROSITE" id="PS50923"/>
    </source>
</evidence>
<dbReference type="PROSITE" id="PS50923">
    <property type="entry name" value="SUSHI"/>
    <property type="match status" value="3"/>
</dbReference>
<feature type="compositionally biased region" description="Polar residues" evidence="6">
    <location>
        <begin position="286"/>
        <end position="296"/>
    </location>
</feature>
<evidence type="ECO:0000256" key="2">
    <source>
        <dbReference type="ARBA" id="ARBA00022659"/>
    </source>
</evidence>
<feature type="compositionally biased region" description="Gly residues" evidence="6">
    <location>
        <begin position="232"/>
        <end position="241"/>
    </location>
</feature>
<dbReference type="InterPro" id="IPR035976">
    <property type="entry name" value="Sushi/SCR/CCP_sf"/>
</dbReference>
<evidence type="ECO:0000313" key="10">
    <source>
        <dbReference type="RefSeq" id="XP_018532773.1"/>
    </source>
</evidence>
<gene>
    <name evidence="8 10" type="primary">LOC108883778</name>
</gene>
<dbReference type="GeneID" id="108883778"/>
<dbReference type="PANTHER" id="PTHR45785:SF2">
    <property type="entry name" value="COMPLEMENT FACTOR H-RELATED"/>
    <property type="match status" value="1"/>
</dbReference>
<dbReference type="RefSeq" id="XP_018532773.1">
    <property type="nucleotide sequence ID" value="XM_018677257.2"/>
</dbReference>
<feature type="region of interest" description="Disordered" evidence="6">
    <location>
        <begin position="223"/>
        <end position="296"/>
    </location>
</feature>
<keyword evidence="4 5" id="KW-1015">Disulfide bond</keyword>
<dbReference type="Proteomes" id="UP000694890">
    <property type="component" value="Linkage group LG4"/>
</dbReference>
<dbReference type="Pfam" id="PF00084">
    <property type="entry name" value="Sushi"/>
    <property type="match status" value="4"/>
</dbReference>
<feature type="disulfide bond" evidence="5">
    <location>
        <begin position="104"/>
        <end position="147"/>
    </location>
</feature>
<evidence type="ECO:0000313" key="8">
    <source>
        <dbReference type="Ensembl" id="ENSLCAP00010052516.1"/>
    </source>
</evidence>
<reference evidence="10" key="2">
    <citation type="submission" date="2025-04" db="UniProtKB">
        <authorList>
            <consortium name="RefSeq"/>
        </authorList>
    </citation>
    <scope>IDENTIFICATION</scope>
    <source>
        <tissue evidence="10">Brain</tissue>
    </source>
</reference>
<keyword evidence="2 5" id="KW-0768">Sushi</keyword>
<dbReference type="KEGG" id="lcf:108883778"/>
<dbReference type="PANTHER" id="PTHR45785">
    <property type="entry name" value="COMPLEMENT FACTOR H-RELATED"/>
    <property type="match status" value="1"/>
</dbReference>
<dbReference type="Ensembl" id="ENSLCAT00010053877.1">
    <property type="protein sequence ID" value="ENSLCAP00010052516.1"/>
    <property type="gene ID" value="ENSLCAG00010024453.1"/>
</dbReference>
<evidence type="ECO:0000313" key="9">
    <source>
        <dbReference type="Proteomes" id="UP000314980"/>
    </source>
</evidence>
<evidence type="ECO:0000256" key="1">
    <source>
        <dbReference type="ARBA" id="ARBA00004328"/>
    </source>
</evidence>
<organism evidence="8 9">
    <name type="scientific">Lates calcarifer</name>
    <name type="common">Barramundi</name>
    <name type="synonym">Holocentrus calcarifer</name>
    <dbReference type="NCBI Taxonomy" id="8187"/>
    <lineage>
        <taxon>Eukaryota</taxon>
        <taxon>Metazoa</taxon>
        <taxon>Chordata</taxon>
        <taxon>Craniata</taxon>
        <taxon>Vertebrata</taxon>
        <taxon>Euteleostomi</taxon>
        <taxon>Actinopterygii</taxon>
        <taxon>Neopterygii</taxon>
        <taxon>Teleostei</taxon>
        <taxon>Neoteleostei</taxon>
        <taxon>Acanthomorphata</taxon>
        <taxon>Carangaria</taxon>
        <taxon>Carangaria incertae sedis</taxon>
        <taxon>Centropomidae</taxon>
        <taxon>Lates</taxon>
    </lineage>
</organism>
<name>A0A4W6FNB1_LATCA</name>
<dbReference type="GeneTree" id="ENSGT00940000154386"/>
<evidence type="ECO:0000256" key="5">
    <source>
        <dbReference type="PROSITE-ProRule" id="PRU00302"/>
    </source>
</evidence>
<dbReference type="SUPFAM" id="SSF57535">
    <property type="entry name" value="Complement control module/SCR domain"/>
    <property type="match status" value="4"/>
</dbReference>
<dbReference type="AlphaFoldDB" id="A0A4W6FNB1"/>
<dbReference type="InterPro" id="IPR051503">
    <property type="entry name" value="ComplSys_Reg/VirEntry_Med"/>
</dbReference>
<keyword evidence="3" id="KW-0732">Signal</keyword>
<evidence type="ECO:0000256" key="4">
    <source>
        <dbReference type="ARBA" id="ARBA00023157"/>
    </source>
</evidence>
<dbReference type="SMART" id="SM00032">
    <property type="entry name" value="CCP"/>
    <property type="match status" value="4"/>
</dbReference>
<reference evidence="9" key="1">
    <citation type="submission" date="2015-09" db="EMBL/GenBank/DDBJ databases">
        <authorList>
            <person name="Sai Rama Sridatta P."/>
        </authorList>
    </citation>
    <scope>NUCLEOTIDE SEQUENCE [LARGE SCALE GENOMIC DNA]</scope>
</reference>
<dbReference type="CDD" id="cd00033">
    <property type="entry name" value="CCP"/>
    <property type="match status" value="3"/>
</dbReference>
<dbReference type="InterPro" id="IPR000436">
    <property type="entry name" value="Sushi_SCR_CCP_dom"/>
</dbReference>
<protein>
    <submittedName>
        <fullName evidence="10">Coagulation factor XIII B chain isoform X1</fullName>
    </submittedName>
</protein>
<sequence>MKLFTLLCCSVLIPDKMSMRYLGFVLLVLFPGVLHAQSAVQLCPAPRLVGGYFIPVQENDSREKELIYACDKGRKPAVEGWWATSTCQNGKWSHEPHCIDEKACFPPTIPNAKYTENSNGWYEEGDTIRTTCDEGYEHKDWSATARCTNGTWSSLPICEKSISTCGEPPKIPHAVIIHQRYQEVFAVDSEVQYECEDGYMMEGGHTKQFIYCISGTWTEAPTCSQGTRPDTGHGGSTLGGKDGGHTTSTGGGTWSTGGGSRPGTGEGTGGGHTTSSGGGTRPVEGGSSTSSRPNERVVQTQIIPKDECGAPPTIPNGDVVGNYQMFLKYRCNSFYTLMGPERVHCYADGTWSKLPTCKAAYCSVDTSQYHQLVPAGVKYIKYGEKVRLECVRQDHWWTDHFSVVQCFYGKAWLSDCCSWLEIKTNLC</sequence>
<comment type="caution">
    <text evidence="5">Lacks conserved residue(s) required for the propagation of feature annotation.</text>
</comment>
<feature type="compositionally biased region" description="Gly residues" evidence="6">
    <location>
        <begin position="249"/>
        <end position="280"/>
    </location>
</feature>
<feature type="domain" description="Sushi" evidence="7">
    <location>
        <begin position="306"/>
        <end position="359"/>
    </location>
</feature>
<accession>A0A4W6FNB1</accession>
<evidence type="ECO:0000256" key="3">
    <source>
        <dbReference type="ARBA" id="ARBA00022729"/>
    </source>
</evidence>
<dbReference type="Gene3D" id="2.10.70.10">
    <property type="entry name" value="Complement Module, domain 1"/>
    <property type="match status" value="4"/>
</dbReference>
<proteinExistence type="predicted"/>
<feature type="domain" description="Sushi" evidence="7">
    <location>
        <begin position="163"/>
        <end position="225"/>
    </location>
</feature>
<feature type="domain" description="Sushi" evidence="7">
    <location>
        <begin position="102"/>
        <end position="160"/>
    </location>
</feature>
<reference evidence="8" key="3">
    <citation type="submission" date="2025-05" db="UniProtKB">
        <authorList>
            <consortium name="Ensembl"/>
        </authorList>
    </citation>
    <scope>IDENTIFICATION</scope>
</reference>
<dbReference type="OrthoDB" id="9984531at2759"/>
<dbReference type="Proteomes" id="UP000314980">
    <property type="component" value="Unassembled WGS sequence"/>
</dbReference>
<evidence type="ECO:0000256" key="6">
    <source>
        <dbReference type="SAM" id="MobiDB-lite"/>
    </source>
</evidence>
<keyword evidence="9" id="KW-1185">Reference proteome</keyword>